<dbReference type="AlphaFoldDB" id="A0A4R5PP53"/>
<protein>
    <submittedName>
        <fullName evidence="6">Tetratricopeptide repeat protein</fullName>
    </submittedName>
</protein>
<name>A0A4R5PP53_9HYPH</name>
<dbReference type="OrthoDB" id="9766710at2"/>
<sequence length="610" mass="67077">MQQKWIRQLVAGTALFAFALPFVPPSGLVSEASATEVADTKEAAADRPVEINSFSAAFLAAQTADADYDTRSAIEFYRRALDFDPTNDRIRERLMVDLFMAGDFDEGVAIVRELEGDPAINQVRDLAQVIDLMRDGEYETASDIPDVESTNPIDRLLNTLIKAWADAGAGKGEEAVKTLQALDGPPWYPVFTMFNAGAIAELDGDFSTARQIFQDAIVDKSIAGAAPDTFVRTVMALAALEARQGNVRAALDTLATGEDVVPNYAPLAAMRQRIEGGGPLPVEIENARDGAATALYSLGAAVNRDGAEETVMLYLQFARALDPTNAFALVTLGNLKEKLNQQAEAIELYKEIPEGSPMRRISELQLGLALSDMGDHEEAREHLKALIEEDPKDIRSYLAYGSVLSEDKAYKEMAENYEAALAAIGPAQSSNDWNLHFQLGIAYERLKEWPKAEKALKRALELQPNQPQVMNYLGYSWIDMNMNLDEGMDMIRAAVDLRPNDGYIVDSLGWAYYRLGQYEDAVRELERAVELKPADPTINDHLGDAYWRVGRKTEAGFQWNRSLINDPEADLKAEIEKKIADGLPEKSGELPAADNQSEKGGDAKTADDRS</sequence>
<dbReference type="SMART" id="SM00028">
    <property type="entry name" value="TPR"/>
    <property type="match status" value="8"/>
</dbReference>
<comment type="caution">
    <text evidence="6">The sequence shown here is derived from an EMBL/GenBank/DDBJ whole genome shotgun (WGS) entry which is preliminary data.</text>
</comment>
<dbReference type="InterPro" id="IPR019734">
    <property type="entry name" value="TPR_rpt"/>
</dbReference>
<dbReference type="InterPro" id="IPR013105">
    <property type="entry name" value="TPR_2"/>
</dbReference>
<evidence type="ECO:0000256" key="5">
    <source>
        <dbReference type="SAM" id="SignalP"/>
    </source>
</evidence>
<dbReference type="Pfam" id="PF13432">
    <property type="entry name" value="TPR_16"/>
    <property type="match status" value="1"/>
</dbReference>
<dbReference type="PANTHER" id="PTHR12558:SF13">
    <property type="entry name" value="CELL DIVISION CYCLE PROTEIN 27 HOMOLOG"/>
    <property type="match status" value="1"/>
</dbReference>
<keyword evidence="7" id="KW-1185">Reference proteome</keyword>
<feature type="repeat" description="TPR" evidence="3">
    <location>
        <begin position="502"/>
        <end position="535"/>
    </location>
</feature>
<feature type="chain" id="PRO_5020995954" evidence="5">
    <location>
        <begin position="20"/>
        <end position="610"/>
    </location>
</feature>
<feature type="repeat" description="TPR" evidence="3">
    <location>
        <begin position="433"/>
        <end position="466"/>
    </location>
</feature>
<feature type="region of interest" description="Disordered" evidence="4">
    <location>
        <begin position="580"/>
        <end position="610"/>
    </location>
</feature>
<dbReference type="Pfam" id="PF07719">
    <property type="entry name" value="TPR_2"/>
    <property type="match status" value="1"/>
</dbReference>
<keyword evidence="5" id="KW-0732">Signal</keyword>
<reference evidence="6 7" key="1">
    <citation type="journal article" date="2013" name="Int. J. Syst. Evol. Microbiol.">
        <title>Hoeflea suaedae sp. nov., an endophytic bacterium isolated from the root of the halophyte Suaeda maritima.</title>
        <authorList>
            <person name="Chung E.J."/>
            <person name="Park J.A."/>
            <person name="Pramanik P."/>
            <person name="Bibi F."/>
            <person name="Jeon C.O."/>
            <person name="Chung Y.R."/>
        </authorList>
    </citation>
    <scope>NUCLEOTIDE SEQUENCE [LARGE SCALE GENOMIC DNA]</scope>
    <source>
        <strain evidence="6 7">YC6898</strain>
    </source>
</reference>
<dbReference type="RefSeq" id="WP_133283467.1">
    <property type="nucleotide sequence ID" value="NZ_SMSI01000001.1"/>
</dbReference>
<organism evidence="6 7">
    <name type="scientific">Pseudohoeflea suaedae</name>
    <dbReference type="NCBI Taxonomy" id="877384"/>
    <lineage>
        <taxon>Bacteria</taxon>
        <taxon>Pseudomonadati</taxon>
        <taxon>Pseudomonadota</taxon>
        <taxon>Alphaproteobacteria</taxon>
        <taxon>Hyphomicrobiales</taxon>
        <taxon>Rhizobiaceae</taxon>
        <taxon>Pseudohoeflea</taxon>
    </lineage>
</organism>
<feature type="signal peptide" evidence="5">
    <location>
        <begin position="1"/>
        <end position="19"/>
    </location>
</feature>
<evidence type="ECO:0000313" key="7">
    <source>
        <dbReference type="Proteomes" id="UP000295131"/>
    </source>
</evidence>
<dbReference type="Gene3D" id="1.25.40.10">
    <property type="entry name" value="Tetratricopeptide repeat domain"/>
    <property type="match status" value="4"/>
</dbReference>
<evidence type="ECO:0000256" key="4">
    <source>
        <dbReference type="SAM" id="MobiDB-lite"/>
    </source>
</evidence>
<evidence type="ECO:0000256" key="2">
    <source>
        <dbReference type="ARBA" id="ARBA00022803"/>
    </source>
</evidence>
<proteinExistence type="predicted"/>
<dbReference type="Proteomes" id="UP000295131">
    <property type="component" value="Unassembled WGS sequence"/>
</dbReference>
<dbReference type="PROSITE" id="PS50293">
    <property type="entry name" value="TPR_REGION"/>
    <property type="match status" value="1"/>
</dbReference>
<accession>A0A4R5PP53</accession>
<dbReference type="EMBL" id="SMSI01000001">
    <property type="protein sequence ID" value="TDH38633.1"/>
    <property type="molecule type" value="Genomic_DNA"/>
</dbReference>
<evidence type="ECO:0000313" key="6">
    <source>
        <dbReference type="EMBL" id="TDH38633.1"/>
    </source>
</evidence>
<dbReference type="InterPro" id="IPR011990">
    <property type="entry name" value="TPR-like_helical_dom_sf"/>
</dbReference>
<gene>
    <name evidence="6" type="ORF">E2A64_05910</name>
</gene>
<feature type="compositionally biased region" description="Basic and acidic residues" evidence="4">
    <location>
        <begin position="596"/>
        <end position="610"/>
    </location>
</feature>
<dbReference type="PROSITE" id="PS50005">
    <property type="entry name" value="TPR"/>
    <property type="match status" value="3"/>
</dbReference>
<dbReference type="PANTHER" id="PTHR12558">
    <property type="entry name" value="CELL DIVISION CYCLE 16,23,27"/>
    <property type="match status" value="1"/>
</dbReference>
<feature type="repeat" description="TPR" evidence="3">
    <location>
        <begin position="360"/>
        <end position="393"/>
    </location>
</feature>
<keyword evidence="1" id="KW-0677">Repeat</keyword>
<dbReference type="SUPFAM" id="SSF48452">
    <property type="entry name" value="TPR-like"/>
    <property type="match status" value="3"/>
</dbReference>
<keyword evidence="2 3" id="KW-0802">TPR repeat</keyword>
<dbReference type="Pfam" id="PF13414">
    <property type="entry name" value="TPR_11"/>
    <property type="match status" value="1"/>
</dbReference>
<evidence type="ECO:0000256" key="1">
    <source>
        <dbReference type="ARBA" id="ARBA00022737"/>
    </source>
</evidence>
<evidence type="ECO:0000256" key="3">
    <source>
        <dbReference type="PROSITE-ProRule" id="PRU00339"/>
    </source>
</evidence>